<gene>
    <name evidence="1" type="ORF">H8S17_03990</name>
</gene>
<dbReference type="PIRSF" id="PIRSF033563">
    <property type="entry name" value="UCP033563"/>
    <property type="match status" value="1"/>
</dbReference>
<dbReference type="EMBL" id="JACOPH010000002">
    <property type="protein sequence ID" value="MBC5713381.1"/>
    <property type="molecule type" value="Genomic_DNA"/>
</dbReference>
<accession>A0A923LNF3</accession>
<organism evidence="1 2">
    <name type="scientific">Roseburia zhanii</name>
    <dbReference type="NCBI Taxonomy" id="2763064"/>
    <lineage>
        <taxon>Bacteria</taxon>
        <taxon>Bacillati</taxon>
        <taxon>Bacillota</taxon>
        <taxon>Clostridia</taxon>
        <taxon>Lachnospirales</taxon>
        <taxon>Lachnospiraceae</taxon>
        <taxon>Roseburia</taxon>
    </lineage>
</organism>
<dbReference type="AlphaFoldDB" id="A0A923LNF3"/>
<comment type="caution">
    <text evidence="1">The sequence shown here is derived from an EMBL/GenBank/DDBJ whole genome shotgun (WGS) entry which is preliminary data.</text>
</comment>
<evidence type="ECO:0000313" key="2">
    <source>
        <dbReference type="Proteomes" id="UP000606720"/>
    </source>
</evidence>
<dbReference type="RefSeq" id="WP_178050375.1">
    <property type="nucleotide sequence ID" value="NZ_JACOPH010000002.1"/>
</dbReference>
<reference evidence="1" key="1">
    <citation type="submission" date="2020-08" db="EMBL/GenBank/DDBJ databases">
        <title>Genome public.</title>
        <authorList>
            <person name="Liu C."/>
            <person name="Sun Q."/>
        </authorList>
    </citation>
    <scope>NUCLEOTIDE SEQUENCE</scope>
    <source>
        <strain evidence="1">BX1005</strain>
    </source>
</reference>
<dbReference type="PANTHER" id="PTHR36454">
    <property type="entry name" value="LMO2823 PROTEIN"/>
    <property type="match status" value="1"/>
</dbReference>
<name>A0A923LNF3_9FIRM</name>
<sequence>MATIRPFLCIRPSEGKAAKIAALPYDVYNRKEAKEVVAKNPDSFLKIDRAETQFDDSVDTYDPCVYKKAHDILWKMVEDGDFIQEDKPCYYIYELTMDGRVQTGIVACASIDDYVSEVIKKHENTRAEKEADRIHHVDTCNAQTGPIFLAYRANDIIRQVVKDTKEGTPLYDFISDDGIRHRVFRIDAAEDITKIQNAFAKIQEIYIADGHHRAASAVKVGLMRREQNPSYTGEEEFNYFLSVLFPDEELMIMDYNRVVKDLGAYNEDTFLEKVKEIFSVEELSGAKKPEEKGKITMYLADKWYELTIKAQDRSEDPVEGLDVSLLQNLLLDPVLGIKDPKTDARIDFVGGIRGIHELERRVAEDCQVAFAMYPTSIQELFAVADANRLMPPKSTWFEPKLRSGLFIHEL</sequence>
<proteinExistence type="predicted"/>
<protein>
    <submittedName>
        <fullName evidence="1">DUF1015 domain-containing protein</fullName>
    </submittedName>
</protein>
<keyword evidence="2" id="KW-1185">Reference proteome</keyword>
<dbReference type="PANTHER" id="PTHR36454:SF1">
    <property type="entry name" value="DUF1015 DOMAIN-CONTAINING PROTEIN"/>
    <property type="match status" value="1"/>
</dbReference>
<dbReference type="Proteomes" id="UP000606720">
    <property type="component" value="Unassembled WGS sequence"/>
</dbReference>
<dbReference type="Pfam" id="PF06245">
    <property type="entry name" value="DUF1015"/>
    <property type="match status" value="1"/>
</dbReference>
<dbReference type="InterPro" id="IPR008323">
    <property type="entry name" value="UCP033563"/>
</dbReference>
<evidence type="ECO:0000313" key="1">
    <source>
        <dbReference type="EMBL" id="MBC5713381.1"/>
    </source>
</evidence>